<evidence type="ECO:0000256" key="1">
    <source>
        <dbReference type="ARBA" id="ARBA00022679"/>
    </source>
</evidence>
<evidence type="ECO:0000313" key="5">
    <source>
        <dbReference type="EMBL" id="REH48173.1"/>
    </source>
</evidence>
<keyword evidence="6" id="KW-1185">Reference proteome</keyword>
<accession>A0A3E0HNU1</accession>
<dbReference type="SUPFAM" id="SSF46785">
    <property type="entry name" value="Winged helix' DNA-binding domain"/>
    <property type="match status" value="1"/>
</dbReference>
<dbReference type="OrthoDB" id="70840at2"/>
<dbReference type="EMBL" id="QUNO01000005">
    <property type="protein sequence ID" value="REH48173.1"/>
    <property type="molecule type" value="Genomic_DNA"/>
</dbReference>
<dbReference type="InterPro" id="IPR000835">
    <property type="entry name" value="HTH_MarR-typ"/>
</dbReference>
<dbReference type="PROSITE" id="PS50995">
    <property type="entry name" value="HTH_MARR_2"/>
    <property type="match status" value="1"/>
</dbReference>
<dbReference type="PANTHER" id="PTHR43877:SF2">
    <property type="entry name" value="AMINOALKYLPHOSPHONATE N-ACETYLTRANSFERASE-RELATED"/>
    <property type="match status" value="1"/>
</dbReference>
<comment type="caution">
    <text evidence="5">The sequence shown here is derived from an EMBL/GenBank/DDBJ whole genome shotgun (WGS) entry which is preliminary data.</text>
</comment>
<dbReference type="Proteomes" id="UP000256269">
    <property type="component" value="Unassembled WGS sequence"/>
</dbReference>
<dbReference type="PROSITE" id="PS51186">
    <property type="entry name" value="GNAT"/>
    <property type="match status" value="1"/>
</dbReference>
<proteinExistence type="predicted"/>
<reference evidence="5 6" key="1">
    <citation type="submission" date="2018-08" db="EMBL/GenBank/DDBJ databases">
        <title>Genomic Encyclopedia of Archaeal and Bacterial Type Strains, Phase II (KMG-II): from individual species to whole genera.</title>
        <authorList>
            <person name="Goeker M."/>
        </authorList>
    </citation>
    <scope>NUCLEOTIDE SEQUENCE [LARGE SCALE GENOMIC DNA]</scope>
    <source>
        <strain evidence="5 6">DSM 45791</strain>
    </source>
</reference>
<evidence type="ECO:0000259" key="4">
    <source>
        <dbReference type="PROSITE" id="PS51186"/>
    </source>
</evidence>
<dbReference type="SUPFAM" id="SSF55729">
    <property type="entry name" value="Acyl-CoA N-acyltransferases (Nat)"/>
    <property type="match status" value="1"/>
</dbReference>
<dbReference type="InterPro" id="IPR000182">
    <property type="entry name" value="GNAT_dom"/>
</dbReference>
<dbReference type="InterPro" id="IPR036388">
    <property type="entry name" value="WH-like_DNA-bd_sf"/>
</dbReference>
<keyword evidence="1" id="KW-0808">Transferase</keyword>
<organism evidence="5 6">
    <name type="scientific">Kutzneria buriramensis</name>
    <dbReference type="NCBI Taxonomy" id="1045776"/>
    <lineage>
        <taxon>Bacteria</taxon>
        <taxon>Bacillati</taxon>
        <taxon>Actinomycetota</taxon>
        <taxon>Actinomycetes</taxon>
        <taxon>Pseudonocardiales</taxon>
        <taxon>Pseudonocardiaceae</taxon>
        <taxon>Kutzneria</taxon>
    </lineage>
</organism>
<feature type="domain" description="HTH marR-type" evidence="3">
    <location>
        <begin position="2"/>
        <end position="135"/>
    </location>
</feature>
<dbReference type="GO" id="GO:0016747">
    <property type="term" value="F:acyltransferase activity, transferring groups other than amino-acyl groups"/>
    <property type="evidence" value="ECO:0007669"/>
    <property type="project" value="InterPro"/>
</dbReference>
<protein>
    <submittedName>
        <fullName evidence="5">MarR family protein</fullName>
    </submittedName>
</protein>
<dbReference type="Gene3D" id="3.40.630.30">
    <property type="match status" value="1"/>
</dbReference>
<evidence type="ECO:0000313" key="6">
    <source>
        <dbReference type="Proteomes" id="UP000256269"/>
    </source>
</evidence>
<dbReference type="PANTHER" id="PTHR43877">
    <property type="entry name" value="AMINOALKYLPHOSPHONATE N-ACETYLTRANSFERASE-RELATED-RELATED"/>
    <property type="match status" value="1"/>
</dbReference>
<evidence type="ECO:0000259" key="3">
    <source>
        <dbReference type="PROSITE" id="PS50995"/>
    </source>
</evidence>
<feature type="domain" description="N-acetyltransferase" evidence="4">
    <location>
        <begin position="142"/>
        <end position="286"/>
    </location>
</feature>
<dbReference type="InterPro" id="IPR036390">
    <property type="entry name" value="WH_DNA-bd_sf"/>
</dbReference>
<dbReference type="Pfam" id="PF00583">
    <property type="entry name" value="Acetyltransf_1"/>
    <property type="match status" value="1"/>
</dbReference>
<dbReference type="RefSeq" id="WP_116174988.1">
    <property type="nucleotide sequence ID" value="NZ_CP144375.1"/>
</dbReference>
<sequence>MDSDMVAEVRRFNRTVTQRVGALNDHYLGGDRSLGASRLLWEIGDGRDLRSLRGTLGLDSGYLSRLLRSLEADGLVTVEADPADRRVRVARLTAAGKTERSALDRRSDGIAEMILAPLTERQRERLVAAMADVERLLRVGMVEVEAVDPDHPDARYCVQAYFKDLAVLFEDGFDGDVVLAPDMETVLVARLGEEPIGCVGMYEPEPGVCEMKRMWVHDSARGLGLGRRLLVELETLARQRGATSIRLETNRSLTSAIALYRSSGFEEVPPFNAEPHAHHWFRKQLT</sequence>
<dbReference type="Gene3D" id="1.10.10.10">
    <property type="entry name" value="Winged helix-like DNA-binding domain superfamily/Winged helix DNA-binding domain"/>
    <property type="match status" value="1"/>
</dbReference>
<dbReference type="GO" id="GO:0003700">
    <property type="term" value="F:DNA-binding transcription factor activity"/>
    <property type="evidence" value="ECO:0007669"/>
    <property type="project" value="InterPro"/>
</dbReference>
<gene>
    <name evidence="5" type="ORF">BCF44_10531</name>
</gene>
<evidence type="ECO:0000256" key="2">
    <source>
        <dbReference type="ARBA" id="ARBA00023315"/>
    </source>
</evidence>
<dbReference type="InterPro" id="IPR016181">
    <property type="entry name" value="Acyl_CoA_acyltransferase"/>
</dbReference>
<dbReference type="Pfam" id="PF01047">
    <property type="entry name" value="MarR"/>
    <property type="match status" value="1"/>
</dbReference>
<dbReference type="AlphaFoldDB" id="A0A3E0HNU1"/>
<dbReference type="InterPro" id="IPR050832">
    <property type="entry name" value="Bact_Acetyltransf"/>
</dbReference>
<keyword evidence="2" id="KW-0012">Acyltransferase</keyword>
<name>A0A3E0HNU1_9PSEU</name>